<accession>A0AC34GEC0</accession>
<dbReference type="WBParaSite" id="ES5_v2.g27952.t1">
    <property type="protein sequence ID" value="ES5_v2.g27952.t1"/>
    <property type="gene ID" value="ES5_v2.g27952"/>
</dbReference>
<protein>
    <submittedName>
        <fullName evidence="2">Uncharacterized protein</fullName>
    </submittedName>
</protein>
<evidence type="ECO:0000313" key="2">
    <source>
        <dbReference type="WBParaSite" id="ES5_v2.g27952.t1"/>
    </source>
</evidence>
<dbReference type="Proteomes" id="UP000887579">
    <property type="component" value="Unplaced"/>
</dbReference>
<organism evidence="1 2">
    <name type="scientific">Panagrolaimus sp. ES5</name>
    <dbReference type="NCBI Taxonomy" id="591445"/>
    <lineage>
        <taxon>Eukaryota</taxon>
        <taxon>Metazoa</taxon>
        <taxon>Ecdysozoa</taxon>
        <taxon>Nematoda</taxon>
        <taxon>Chromadorea</taxon>
        <taxon>Rhabditida</taxon>
        <taxon>Tylenchina</taxon>
        <taxon>Panagrolaimomorpha</taxon>
        <taxon>Panagrolaimoidea</taxon>
        <taxon>Panagrolaimidae</taxon>
        <taxon>Panagrolaimus</taxon>
    </lineage>
</organism>
<evidence type="ECO:0000313" key="1">
    <source>
        <dbReference type="Proteomes" id="UP000887579"/>
    </source>
</evidence>
<reference evidence="2" key="1">
    <citation type="submission" date="2022-11" db="UniProtKB">
        <authorList>
            <consortium name="WormBaseParasite"/>
        </authorList>
    </citation>
    <scope>IDENTIFICATION</scope>
</reference>
<name>A0AC34GEC0_9BILA</name>
<proteinExistence type="predicted"/>
<sequence>ENKHLHDREQQISAELEKGCSKVKVLEAEVEKLTQNKNELHELTMSIAEKVRTAENQAEQVLKAHLQAATEHAKQVETLKSQLEDARKLNPELEKLRKECIDLKARLQASTEHAKEVETLKSQLEELKSAPLPQPIVDPVMMQRISELEEQKSIAEKKMMEVNQLVQTLHDQNKQNHYREQQISAELEKDRSRVKVLEAEVEKLTQNKHELNELQSKYDICITTINKMDTLLRKAYAEAIERSKERDELKKTIESLNTTTGTKEVVIENNNSKVKDLEAEVEKLTQKKNELYELTMSLGEKVRTAEN</sequence>